<dbReference type="PANTHER" id="PTHR32071:SF21">
    <property type="entry name" value="TRANSCRIPTIONAL REGULATORY PROTEIN FLGR"/>
    <property type="match status" value="1"/>
</dbReference>
<evidence type="ECO:0000256" key="2">
    <source>
        <dbReference type="ARBA" id="ARBA00022741"/>
    </source>
</evidence>
<dbReference type="InterPro" id="IPR002197">
    <property type="entry name" value="HTH_Fis"/>
</dbReference>
<dbReference type="InterPro" id="IPR027417">
    <property type="entry name" value="P-loop_NTPase"/>
</dbReference>
<keyword evidence="2" id="KW-0547">Nucleotide-binding</keyword>
<dbReference type="SUPFAM" id="SSF52540">
    <property type="entry name" value="P-loop containing nucleoside triphosphate hydrolases"/>
    <property type="match status" value="1"/>
</dbReference>
<dbReference type="Gene3D" id="1.10.8.60">
    <property type="match status" value="1"/>
</dbReference>
<dbReference type="Pfam" id="PF25601">
    <property type="entry name" value="AAA_lid_14"/>
    <property type="match status" value="1"/>
</dbReference>
<evidence type="ECO:0000256" key="6">
    <source>
        <dbReference type="ARBA" id="ARBA00023163"/>
    </source>
</evidence>
<dbReference type="GO" id="GO:0005524">
    <property type="term" value="F:ATP binding"/>
    <property type="evidence" value="ECO:0007669"/>
    <property type="project" value="UniProtKB-KW"/>
</dbReference>
<dbReference type="PROSITE" id="PS50045">
    <property type="entry name" value="SIGMA54_INTERACT_4"/>
    <property type="match status" value="1"/>
</dbReference>
<dbReference type="GO" id="GO:0043565">
    <property type="term" value="F:sequence-specific DNA binding"/>
    <property type="evidence" value="ECO:0007669"/>
    <property type="project" value="InterPro"/>
</dbReference>
<evidence type="ECO:0000259" key="8">
    <source>
        <dbReference type="PROSITE" id="PS50110"/>
    </source>
</evidence>
<dbReference type="FunFam" id="3.40.50.300:FF:000006">
    <property type="entry name" value="DNA-binding transcriptional regulator NtrC"/>
    <property type="match status" value="1"/>
</dbReference>
<name>A0A3B1AAQ1_9ZZZZ</name>
<evidence type="ECO:0000256" key="4">
    <source>
        <dbReference type="ARBA" id="ARBA00023015"/>
    </source>
</evidence>
<dbReference type="InterPro" id="IPR009057">
    <property type="entry name" value="Homeodomain-like_sf"/>
</dbReference>
<sequence length="476" mass="52290">MKQAVILVVEDDAELRGALCDTLTLAGYATETADNGYTALDILERKTVQMVITDIQMPRMDGHTLLKQIKRKWPSLPVMLMTAYGSIEMAVEAMRDGAVDYLTKPFEAEVLAANMALHIDPLTGTALAAGGSADGEMVAVDVRSRQLVELSKRVAASDATVMLTGESGVGKEVLAQYIHRHSARADQPFIAINCAAIPDNMLEATLFGYEKGAFTGAYKACPGKFELAQGGTLLLDEISEMDAALQAKLLRVLQERQVERLGGNKLIELDVRVLATSNRNMRKEIKAGHFREDLFYRLNVFPIRIPALRERADDIVPLAERLLRKHFRIVSGTLSASLLLNSPANSPAKAPLLSEAAKTQLQNHHWPGNVRELDNVIQRALILYNGDCIAAEDIQCELVDELSVPPDGDDEGPKSLCDEMKGHEYSRILSVLKADHGNRKTAAEKLGISQRTLRYKLARMREMGLSVPGRYGAEMS</sequence>
<dbReference type="InterPro" id="IPR011006">
    <property type="entry name" value="CheY-like_superfamily"/>
</dbReference>
<dbReference type="FunFam" id="3.40.50.2300:FF:000018">
    <property type="entry name" value="DNA-binding transcriptional regulator NtrC"/>
    <property type="match status" value="1"/>
</dbReference>
<dbReference type="AlphaFoldDB" id="A0A3B1AAQ1"/>
<protein>
    <submittedName>
        <fullName evidence="9">Flagellar two-component response regulator FleR</fullName>
    </submittedName>
</protein>
<dbReference type="PROSITE" id="PS00688">
    <property type="entry name" value="SIGMA54_INTERACT_3"/>
    <property type="match status" value="1"/>
</dbReference>
<feature type="domain" description="Response regulatory" evidence="8">
    <location>
        <begin position="5"/>
        <end position="119"/>
    </location>
</feature>
<keyword evidence="3" id="KW-0067">ATP-binding</keyword>
<gene>
    <name evidence="9" type="ORF">MNBD_GAMMA20-2521</name>
</gene>
<keyword evidence="9" id="KW-0282">Flagellum</keyword>
<dbReference type="Gene3D" id="3.40.50.2300">
    <property type="match status" value="1"/>
</dbReference>
<dbReference type="InterPro" id="IPR025944">
    <property type="entry name" value="Sigma_54_int_dom_CS"/>
</dbReference>
<dbReference type="InterPro" id="IPR002078">
    <property type="entry name" value="Sigma_54_int"/>
</dbReference>
<dbReference type="InterPro" id="IPR001789">
    <property type="entry name" value="Sig_transdc_resp-reg_receiver"/>
</dbReference>
<dbReference type="GO" id="GO:0006355">
    <property type="term" value="P:regulation of DNA-templated transcription"/>
    <property type="evidence" value="ECO:0007669"/>
    <property type="project" value="InterPro"/>
</dbReference>
<dbReference type="Gene3D" id="3.40.50.300">
    <property type="entry name" value="P-loop containing nucleotide triphosphate hydrolases"/>
    <property type="match status" value="1"/>
</dbReference>
<accession>A0A3B1AAQ1</accession>
<reference evidence="9" key="1">
    <citation type="submission" date="2018-06" db="EMBL/GenBank/DDBJ databases">
        <authorList>
            <person name="Zhirakovskaya E."/>
        </authorList>
    </citation>
    <scope>NUCLEOTIDE SEQUENCE</scope>
</reference>
<dbReference type="InterPro" id="IPR003593">
    <property type="entry name" value="AAA+_ATPase"/>
</dbReference>
<dbReference type="GO" id="GO:0000160">
    <property type="term" value="P:phosphorelay signal transduction system"/>
    <property type="evidence" value="ECO:0007669"/>
    <property type="project" value="InterPro"/>
</dbReference>
<dbReference type="PRINTS" id="PR01590">
    <property type="entry name" value="HTHFIS"/>
</dbReference>
<evidence type="ECO:0000256" key="5">
    <source>
        <dbReference type="ARBA" id="ARBA00023125"/>
    </source>
</evidence>
<keyword evidence="6" id="KW-0804">Transcription</keyword>
<evidence type="ECO:0000256" key="1">
    <source>
        <dbReference type="ARBA" id="ARBA00022553"/>
    </source>
</evidence>
<dbReference type="InterPro" id="IPR025662">
    <property type="entry name" value="Sigma_54_int_dom_ATP-bd_1"/>
</dbReference>
<proteinExistence type="predicted"/>
<dbReference type="PROSITE" id="PS00675">
    <property type="entry name" value="SIGMA54_INTERACT_1"/>
    <property type="match status" value="1"/>
</dbReference>
<dbReference type="SUPFAM" id="SSF52172">
    <property type="entry name" value="CheY-like"/>
    <property type="match status" value="1"/>
</dbReference>
<dbReference type="Pfam" id="PF00158">
    <property type="entry name" value="Sigma54_activat"/>
    <property type="match status" value="1"/>
</dbReference>
<dbReference type="CDD" id="cd00009">
    <property type="entry name" value="AAA"/>
    <property type="match status" value="1"/>
</dbReference>
<keyword evidence="4" id="KW-0805">Transcription regulation</keyword>
<dbReference type="Pfam" id="PF00072">
    <property type="entry name" value="Response_reg"/>
    <property type="match status" value="1"/>
</dbReference>
<organism evidence="9">
    <name type="scientific">hydrothermal vent metagenome</name>
    <dbReference type="NCBI Taxonomy" id="652676"/>
    <lineage>
        <taxon>unclassified sequences</taxon>
        <taxon>metagenomes</taxon>
        <taxon>ecological metagenomes</taxon>
    </lineage>
</organism>
<dbReference type="PROSITE" id="PS50110">
    <property type="entry name" value="RESPONSE_REGULATORY"/>
    <property type="match status" value="1"/>
</dbReference>
<dbReference type="Gene3D" id="1.10.10.60">
    <property type="entry name" value="Homeodomain-like"/>
    <property type="match status" value="1"/>
</dbReference>
<dbReference type="Pfam" id="PF02954">
    <property type="entry name" value="HTH_8"/>
    <property type="match status" value="1"/>
</dbReference>
<dbReference type="PROSITE" id="PS00676">
    <property type="entry name" value="SIGMA54_INTERACT_2"/>
    <property type="match status" value="1"/>
</dbReference>
<dbReference type="InterPro" id="IPR058031">
    <property type="entry name" value="AAA_lid_NorR"/>
</dbReference>
<keyword evidence="5" id="KW-0238">DNA-binding</keyword>
<dbReference type="EMBL" id="UOFU01000104">
    <property type="protein sequence ID" value="VAW96697.1"/>
    <property type="molecule type" value="Genomic_DNA"/>
</dbReference>
<keyword evidence="9" id="KW-0969">Cilium</keyword>
<keyword evidence="1" id="KW-0597">Phosphoprotein</keyword>
<evidence type="ECO:0000259" key="7">
    <source>
        <dbReference type="PROSITE" id="PS50045"/>
    </source>
</evidence>
<dbReference type="InterPro" id="IPR025943">
    <property type="entry name" value="Sigma_54_int_dom_ATP-bd_2"/>
</dbReference>
<dbReference type="PANTHER" id="PTHR32071">
    <property type="entry name" value="TRANSCRIPTIONAL REGULATORY PROTEIN"/>
    <property type="match status" value="1"/>
</dbReference>
<keyword evidence="9" id="KW-0966">Cell projection</keyword>
<feature type="domain" description="Sigma-54 factor interaction" evidence="7">
    <location>
        <begin position="137"/>
        <end position="382"/>
    </location>
</feature>
<dbReference type="SUPFAM" id="SSF46689">
    <property type="entry name" value="Homeodomain-like"/>
    <property type="match status" value="1"/>
</dbReference>
<evidence type="ECO:0000313" key="9">
    <source>
        <dbReference type="EMBL" id="VAW96697.1"/>
    </source>
</evidence>
<evidence type="ECO:0000256" key="3">
    <source>
        <dbReference type="ARBA" id="ARBA00022840"/>
    </source>
</evidence>
<dbReference type="SMART" id="SM00382">
    <property type="entry name" value="AAA"/>
    <property type="match status" value="1"/>
</dbReference>
<dbReference type="SMART" id="SM00448">
    <property type="entry name" value="REC"/>
    <property type="match status" value="1"/>
</dbReference>